<comment type="caution">
    <text evidence="2">The sequence shown here is derived from an EMBL/GenBank/DDBJ whole genome shotgun (WGS) entry which is preliminary data.</text>
</comment>
<dbReference type="Proteomes" id="UP000220828">
    <property type="component" value="Unassembled WGS sequence"/>
</dbReference>
<dbReference type="GO" id="GO:0016740">
    <property type="term" value="F:transferase activity"/>
    <property type="evidence" value="ECO:0007669"/>
    <property type="project" value="UniProtKB-KW"/>
</dbReference>
<evidence type="ECO:0000259" key="1">
    <source>
        <dbReference type="Pfam" id="PF00535"/>
    </source>
</evidence>
<evidence type="ECO:0000313" key="3">
    <source>
        <dbReference type="Proteomes" id="UP000220828"/>
    </source>
</evidence>
<dbReference type="PANTHER" id="PTHR43685">
    <property type="entry name" value="GLYCOSYLTRANSFERASE"/>
    <property type="match status" value="1"/>
</dbReference>
<dbReference type="OrthoDB" id="6307329at2"/>
<keyword evidence="2" id="KW-0808">Transferase</keyword>
<dbReference type="InterPro" id="IPR029044">
    <property type="entry name" value="Nucleotide-diphossugar_trans"/>
</dbReference>
<dbReference type="EMBL" id="PCMW01000030">
    <property type="protein sequence ID" value="PDS25244.1"/>
    <property type="molecule type" value="Genomic_DNA"/>
</dbReference>
<dbReference type="InterPro" id="IPR001173">
    <property type="entry name" value="Glyco_trans_2-like"/>
</dbReference>
<protein>
    <submittedName>
        <fullName evidence="2">Glycosyl transferase</fullName>
    </submittedName>
</protein>
<dbReference type="Pfam" id="PF00535">
    <property type="entry name" value="Glycos_transf_2"/>
    <property type="match status" value="1"/>
</dbReference>
<dbReference type="InterPro" id="IPR050834">
    <property type="entry name" value="Glycosyltransf_2"/>
</dbReference>
<dbReference type="PANTHER" id="PTHR43685:SF2">
    <property type="entry name" value="GLYCOSYLTRANSFERASE 2-LIKE DOMAIN-CONTAINING PROTEIN"/>
    <property type="match status" value="1"/>
</dbReference>
<accession>A0A2H3KCT2</accession>
<dbReference type="CDD" id="cd00761">
    <property type="entry name" value="Glyco_tranf_GTA_type"/>
    <property type="match status" value="1"/>
</dbReference>
<name>A0A2H3KCT2_9FLAO</name>
<dbReference type="Gene3D" id="3.90.550.10">
    <property type="entry name" value="Spore Coat Polysaccharide Biosynthesis Protein SpsA, Chain A"/>
    <property type="match status" value="1"/>
</dbReference>
<dbReference type="SUPFAM" id="SSF53448">
    <property type="entry name" value="Nucleotide-diphospho-sugar transferases"/>
    <property type="match status" value="1"/>
</dbReference>
<dbReference type="RefSeq" id="WP_097553785.1">
    <property type="nucleotide sequence ID" value="NZ_PCMW01000030.1"/>
</dbReference>
<evidence type="ECO:0000313" key="2">
    <source>
        <dbReference type="EMBL" id="PDS25244.1"/>
    </source>
</evidence>
<sequence length="309" mass="36282">MTPYFSIIIPLYNKEKFIKKTLESVFNQIFTDYEILIIDDGSTDKSCEIISNFNDFRLKIYHQTNKGVSFARNLGIKKANAKYIAFLDADDYWHPHFLKTFFNIIQIHKSYHVFSAAIEVENGNRISKASYSIQQNNFVEILDFFTSSLKESIIWTSCVVLDQEVFKSIGGFDTTIKGGEDTDLWIRIGLQYKVVFCWDILAKYVFDRNSLSRKDSYFLNVFDFSKYEKFTKQNLDLKKFLDYNRFSVALKVKMKGETIQFQKIKNQIDKKNLPLKKRILLNCPVFLLKTLVNLRLFLFKTGLSNSIFK</sequence>
<proteinExistence type="predicted"/>
<gene>
    <name evidence="2" type="ORF">B0A77_05250</name>
</gene>
<feature type="domain" description="Glycosyltransferase 2-like" evidence="1">
    <location>
        <begin position="6"/>
        <end position="169"/>
    </location>
</feature>
<reference evidence="2 3" key="1">
    <citation type="submission" date="2017-09" db="EMBL/GenBank/DDBJ databases">
        <title>Whole genomes of Flavobacteriaceae.</title>
        <authorList>
            <person name="Stine C."/>
            <person name="Li C."/>
            <person name="Tadesse D."/>
        </authorList>
    </citation>
    <scope>NUCLEOTIDE SEQUENCE [LARGE SCALE GENOMIC DNA]</scope>
    <source>
        <strain evidence="2 3">ATCC 35036</strain>
    </source>
</reference>
<dbReference type="AlphaFoldDB" id="A0A2H3KCT2"/>
<organism evidence="2 3">
    <name type="scientific">Flavobacterium branchiophilum</name>
    <dbReference type="NCBI Taxonomy" id="55197"/>
    <lineage>
        <taxon>Bacteria</taxon>
        <taxon>Pseudomonadati</taxon>
        <taxon>Bacteroidota</taxon>
        <taxon>Flavobacteriia</taxon>
        <taxon>Flavobacteriales</taxon>
        <taxon>Flavobacteriaceae</taxon>
        <taxon>Flavobacterium</taxon>
    </lineage>
</organism>